<comment type="caution">
    <text evidence="2">The sequence shown here is derived from an EMBL/GenBank/DDBJ whole genome shotgun (WGS) entry which is preliminary data.</text>
</comment>
<dbReference type="Pfam" id="PF01381">
    <property type="entry name" value="HTH_3"/>
    <property type="match status" value="1"/>
</dbReference>
<evidence type="ECO:0000313" key="2">
    <source>
        <dbReference type="EMBL" id="MCS4487902.1"/>
    </source>
</evidence>
<dbReference type="NCBIfam" id="TIGR01716">
    <property type="entry name" value="RGG_Cterm"/>
    <property type="match status" value="1"/>
</dbReference>
<dbReference type="Gene3D" id="1.10.260.40">
    <property type="entry name" value="lambda repressor-like DNA-binding domains"/>
    <property type="match status" value="1"/>
</dbReference>
<dbReference type="RefSeq" id="WP_259137440.1">
    <property type="nucleotide sequence ID" value="NZ_JANUXX010000002.1"/>
</dbReference>
<dbReference type="InterPro" id="IPR053163">
    <property type="entry name" value="HTH-type_regulator_Rgg"/>
</dbReference>
<evidence type="ECO:0000259" key="1">
    <source>
        <dbReference type="PROSITE" id="PS50943"/>
    </source>
</evidence>
<dbReference type="SUPFAM" id="SSF47413">
    <property type="entry name" value="lambda repressor-like DNA-binding domains"/>
    <property type="match status" value="1"/>
</dbReference>
<accession>A0ABT2F7S8</accession>
<protein>
    <submittedName>
        <fullName evidence="2">Helix-turn-helix domain-containing protein</fullName>
    </submittedName>
</protein>
<organism evidence="2 3">
    <name type="scientific">Streptococcus sciuri</name>
    <dbReference type="NCBI Taxonomy" id="2973939"/>
    <lineage>
        <taxon>Bacteria</taxon>
        <taxon>Bacillati</taxon>
        <taxon>Bacillota</taxon>
        <taxon>Bacilli</taxon>
        <taxon>Lactobacillales</taxon>
        <taxon>Streptococcaceae</taxon>
        <taxon>Streptococcus</taxon>
    </lineage>
</organism>
<dbReference type="Pfam" id="PF21259">
    <property type="entry name" value="Rgg_C"/>
    <property type="match status" value="1"/>
</dbReference>
<dbReference type="CDD" id="cd00093">
    <property type="entry name" value="HTH_XRE"/>
    <property type="match status" value="1"/>
</dbReference>
<dbReference type="PANTHER" id="PTHR37038:SF12">
    <property type="entry name" value="TRANSCRIPTIONAL REGULATOR"/>
    <property type="match status" value="1"/>
</dbReference>
<dbReference type="Proteomes" id="UP001206548">
    <property type="component" value="Unassembled WGS sequence"/>
</dbReference>
<dbReference type="EMBL" id="JANUXX010000002">
    <property type="protein sequence ID" value="MCS4487902.1"/>
    <property type="molecule type" value="Genomic_DNA"/>
</dbReference>
<dbReference type="PROSITE" id="PS50943">
    <property type="entry name" value="HTH_CROC1"/>
    <property type="match status" value="1"/>
</dbReference>
<dbReference type="InterPro" id="IPR010982">
    <property type="entry name" value="Lambda_DNA-bd_dom_sf"/>
</dbReference>
<dbReference type="InterPro" id="IPR010057">
    <property type="entry name" value="Transcription_activator_Rgg_C"/>
</dbReference>
<dbReference type="PANTHER" id="PTHR37038">
    <property type="entry name" value="TRANSCRIPTIONAL REGULATOR-RELATED"/>
    <property type="match status" value="1"/>
</dbReference>
<gene>
    <name evidence="2" type="ORF">NXS10_02805</name>
</gene>
<feature type="domain" description="HTH cro/C1-type" evidence="1">
    <location>
        <begin position="8"/>
        <end position="61"/>
    </location>
</feature>
<proteinExistence type="predicted"/>
<dbReference type="InterPro" id="IPR001387">
    <property type="entry name" value="Cro/C1-type_HTH"/>
</dbReference>
<name>A0ABT2F7S8_9STRE</name>
<reference evidence="2 3" key="1">
    <citation type="journal article" date="2023" name="Int. J. Syst. Evol. Microbiol.">
        <title>Streptococcus sciuri sp. nov., Staphylococcus marylandisciuri sp. nov. and Staphylococcus americanisciuri sp. nov., isolated from faeces of eastern grey squirrel (Sciurus carolinensis).</title>
        <authorList>
            <person name="Volokhov D.V."/>
            <person name="Zagorodnyaya T.A."/>
            <person name="Furtak V.A."/>
            <person name="Nattanmai G."/>
            <person name="Randall L."/>
            <person name="Jose S."/>
            <person name="Gao Y."/>
            <person name="Eisenberg T."/>
            <person name="Delmonte P."/>
            <person name="Blom J."/>
            <person name="Mitchell K.K."/>
        </authorList>
    </citation>
    <scope>NUCLEOTIDE SEQUENCE [LARGE SCALE GENOMIC DNA]</scope>
    <source>
        <strain evidence="2 3">SQ9-PEA</strain>
    </source>
</reference>
<evidence type="ECO:0000313" key="3">
    <source>
        <dbReference type="Proteomes" id="UP001206548"/>
    </source>
</evidence>
<sequence>MEEFGKVFKIIRESKNMSLKEVAGEYVTPAQLSRFENGKSNLSVDTFFHCLNNMDVLQGEFFTLYSMYYQVEDIRLSQELYKALDSGNIAYFKNKIMEYEKKYATTNRKSDRLLISVFHVFIYDCDSSYVIPEKEKTNIVDYLLSIDEWCLYELWILGNCVRSLSTKTLSILGMELIKHTQFYHNIEENRRRVYRVLLNITGELLGRREEKYAIKFIRTLNNLEILEKDLIERLQLKFCKAHLRYLQGFEDALDIMKECLKMTDFLECYRISRQIEQTIIQLTEITDM</sequence>
<keyword evidence="3" id="KW-1185">Reference proteome</keyword>